<feature type="binding site" description="covalent" evidence="13">
    <location>
        <position position="183"/>
    </location>
    <ligand>
        <name>heme</name>
        <dbReference type="ChEBI" id="CHEBI:30413"/>
        <label>4</label>
    </ligand>
</feature>
<comment type="cofactor">
    <cofactor evidence="13">
        <name>heme</name>
        <dbReference type="ChEBI" id="CHEBI:30413"/>
    </cofactor>
    <text evidence="13">Binds 4 heme groups per subunit.</text>
</comment>
<feature type="binding site" description="covalent" evidence="13">
    <location>
        <position position="58"/>
    </location>
    <ligand>
        <name>heme</name>
        <dbReference type="ChEBI" id="CHEBI:30413"/>
        <label>1</label>
    </ligand>
</feature>
<evidence type="ECO:0000313" key="19">
    <source>
        <dbReference type="EMBL" id="VFK29880.1"/>
    </source>
</evidence>
<evidence type="ECO:0000256" key="9">
    <source>
        <dbReference type="ARBA" id="ARBA00022989"/>
    </source>
</evidence>
<feature type="region of interest" description="Disordered" evidence="15">
    <location>
        <begin position="1"/>
        <end position="21"/>
    </location>
</feature>
<keyword evidence="11 16" id="KW-0472">Membrane</keyword>
<feature type="domain" description="NapC/NirT cytochrome c N-terminal" evidence="17">
    <location>
        <begin position="22"/>
        <end position="193"/>
    </location>
</feature>
<dbReference type="GO" id="GO:0005886">
    <property type="term" value="C:plasma membrane"/>
    <property type="evidence" value="ECO:0007669"/>
    <property type="project" value="UniProtKB-SubCell"/>
</dbReference>
<proteinExistence type="inferred from homology"/>
<evidence type="ECO:0000259" key="17">
    <source>
        <dbReference type="Pfam" id="PF03264"/>
    </source>
</evidence>
<evidence type="ECO:0000256" key="11">
    <source>
        <dbReference type="ARBA" id="ARBA00023136"/>
    </source>
</evidence>
<feature type="compositionally biased region" description="Basic and acidic residues" evidence="15">
    <location>
        <begin position="1"/>
        <end position="10"/>
    </location>
</feature>
<accession>A0A450XKM3</accession>
<dbReference type="InterPro" id="IPR038266">
    <property type="entry name" value="NapC/NirT_cytc_sf"/>
</dbReference>
<dbReference type="GO" id="GO:0019333">
    <property type="term" value="P:denitrification pathway"/>
    <property type="evidence" value="ECO:0007669"/>
    <property type="project" value="InterPro"/>
</dbReference>
<sequence length="202" mass="23192">MTDTDNHHDTPLPGEQGNIKPKRRHKGLTVLVIGIVMGAVLWGGFDATIKVTNREEFCISCHELRQTVYMEYLESSHNSNRTGIRATCSDCHVPREGFPKLIRKVQASNDVYHHFLGTIDTEEKFEARRLQLAERVWKRMKETDSRECRSCHDADAMDYVRQGYRSMSQHIHGLDSGETCIDCHKGIVHQLPHKIAHKMAQE</sequence>
<evidence type="ECO:0000256" key="15">
    <source>
        <dbReference type="SAM" id="MobiDB-lite"/>
    </source>
</evidence>
<evidence type="ECO:0000256" key="2">
    <source>
        <dbReference type="ARBA" id="ARBA00007395"/>
    </source>
</evidence>
<evidence type="ECO:0000256" key="1">
    <source>
        <dbReference type="ARBA" id="ARBA00004162"/>
    </source>
</evidence>
<keyword evidence="10 12" id="KW-0408">Iron</keyword>
<keyword evidence="8 12" id="KW-0249">Electron transport</keyword>
<evidence type="ECO:0000256" key="8">
    <source>
        <dbReference type="ARBA" id="ARBA00022982"/>
    </source>
</evidence>
<name>A0A450XKM3_9GAMM</name>
<dbReference type="GO" id="GO:0009061">
    <property type="term" value="P:anaerobic respiration"/>
    <property type="evidence" value="ECO:0007669"/>
    <property type="project" value="TreeGrafter"/>
</dbReference>
<feature type="binding site" description="covalent" evidence="13">
    <location>
        <position position="151"/>
    </location>
    <ligand>
        <name>heme</name>
        <dbReference type="ChEBI" id="CHEBI:30413"/>
        <label>3</label>
    </ligand>
</feature>
<feature type="binding site" description="axial binding residue" evidence="14">
    <location>
        <position position="184"/>
    </location>
    <ligand>
        <name>heme</name>
        <dbReference type="ChEBI" id="CHEBI:30413"/>
        <label>4</label>
    </ligand>
    <ligandPart>
        <name>Fe</name>
        <dbReference type="ChEBI" id="CHEBI:18248"/>
    </ligandPart>
</feature>
<dbReference type="InterPro" id="IPR024717">
    <property type="entry name" value="NapC/NirT/NrfH"/>
</dbReference>
<evidence type="ECO:0000256" key="14">
    <source>
        <dbReference type="PIRSR" id="PIRSR000013-2"/>
    </source>
</evidence>
<dbReference type="Gene3D" id="1.10.3820.10">
    <property type="entry name" value="Di-heme elbow motif domain"/>
    <property type="match status" value="1"/>
</dbReference>
<evidence type="ECO:0000256" key="3">
    <source>
        <dbReference type="ARBA" id="ARBA00022448"/>
    </source>
</evidence>
<dbReference type="GO" id="GO:0009055">
    <property type="term" value="F:electron transfer activity"/>
    <property type="evidence" value="ECO:0007669"/>
    <property type="project" value="TreeGrafter"/>
</dbReference>
<keyword evidence="9 16" id="KW-1133">Transmembrane helix</keyword>
<dbReference type="GO" id="GO:0046872">
    <property type="term" value="F:metal ion binding"/>
    <property type="evidence" value="ECO:0007669"/>
    <property type="project" value="UniProtKB-KW"/>
</dbReference>
<evidence type="ECO:0000256" key="12">
    <source>
        <dbReference type="PIRNR" id="PIRNR000013"/>
    </source>
</evidence>
<dbReference type="InterPro" id="IPR051174">
    <property type="entry name" value="Cytochrome_c-type_ET"/>
</dbReference>
<evidence type="ECO:0000256" key="7">
    <source>
        <dbReference type="ARBA" id="ARBA00022723"/>
    </source>
</evidence>
<dbReference type="PIRSF" id="PIRSF000013">
    <property type="entry name" value="4_hem_cytochrm_NapC"/>
    <property type="match status" value="1"/>
</dbReference>
<dbReference type="InterPro" id="IPR005126">
    <property type="entry name" value="NapC/NirT_cyt_c_N"/>
</dbReference>
<keyword evidence="5 12" id="KW-0349">Heme</keyword>
<evidence type="ECO:0000313" key="20">
    <source>
        <dbReference type="EMBL" id="VFK74981.1"/>
    </source>
</evidence>
<evidence type="ECO:0000313" key="18">
    <source>
        <dbReference type="EMBL" id="VFK25115.1"/>
    </source>
</evidence>
<dbReference type="AlphaFoldDB" id="A0A450XKM3"/>
<keyword evidence="4" id="KW-1003">Cell membrane</keyword>
<feature type="binding site" description="covalent" evidence="13">
    <location>
        <position position="91"/>
    </location>
    <ligand>
        <name>heme</name>
        <dbReference type="ChEBI" id="CHEBI:30413"/>
        <label>2</label>
    </ligand>
</feature>
<gene>
    <name evidence="18" type="ORF">BECKMB1821G_GA0114241_101149</name>
    <name evidence="20" type="ORF">BECKMB1821H_GA0114242_101339</name>
    <name evidence="19" type="ORF">BECKMB1821I_GA0114274_101239</name>
</gene>
<dbReference type="EMBL" id="CAADFO010000011">
    <property type="protein sequence ID" value="VFK25115.1"/>
    <property type="molecule type" value="Genomic_DNA"/>
</dbReference>
<comment type="similarity">
    <text evidence="2">Belongs to the NapC/NirT/NrfH family.</text>
</comment>
<feature type="binding site" description="covalent" evidence="13">
    <location>
        <position position="61"/>
    </location>
    <ligand>
        <name>heme</name>
        <dbReference type="ChEBI" id="CHEBI:30413"/>
        <label>1</label>
    </ligand>
</feature>
<feature type="binding site" description="covalent" evidence="13">
    <location>
        <position position="180"/>
    </location>
    <ligand>
        <name>heme</name>
        <dbReference type="ChEBI" id="CHEBI:30413"/>
        <label>4</label>
    </ligand>
</feature>
<comment type="PTM">
    <text evidence="12">Binds 4 heme groups per subunit.</text>
</comment>
<protein>
    <recommendedName>
        <fullName evidence="12">Cytochrome c-type protein</fullName>
    </recommendedName>
</protein>
<keyword evidence="7 12" id="KW-0479">Metal-binding</keyword>
<dbReference type="FunFam" id="1.10.3820.10:FF:000001">
    <property type="entry name" value="Cytochrome c-type protein"/>
    <property type="match status" value="1"/>
</dbReference>
<dbReference type="SUPFAM" id="SSF48695">
    <property type="entry name" value="Multiheme cytochromes"/>
    <property type="match status" value="1"/>
</dbReference>
<evidence type="ECO:0000256" key="13">
    <source>
        <dbReference type="PIRSR" id="PIRSR000013-1"/>
    </source>
</evidence>
<evidence type="ECO:0000256" key="16">
    <source>
        <dbReference type="SAM" id="Phobius"/>
    </source>
</evidence>
<feature type="binding site" description="covalent" evidence="13">
    <location>
        <position position="148"/>
    </location>
    <ligand>
        <name>heme</name>
        <dbReference type="ChEBI" id="CHEBI:30413"/>
        <label>3</label>
    </ligand>
</feature>
<evidence type="ECO:0000256" key="5">
    <source>
        <dbReference type="ARBA" id="ARBA00022617"/>
    </source>
</evidence>
<evidence type="ECO:0000256" key="6">
    <source>
        <dbReference type="ARBA" id="ARBA00022692"/>
    </source>
</evidence>
<comment type="subcellular location">
    <subcellularLocation>
        <location evidence="1">Cell membrane</location>
        <topology evidence="1">Single-pass membrane protein</topology>
    </subcellularLocation>
</comment>
<feature type="binding site" description="covalent" evidence="13">
    <location>
        <position position="88"/>
    </location>
    <ligand>
        <name>heme</name>
        <dbReference type="ChEBI" id="CHEBI:30413"/>
        <label>2</label>
    </ligand>
</feature>
<dbReference type="InterPro" id="IPR036280">
    <property type="entry name" value="Multihaem_cyt_sf"/>
</dbReference>
<evidence type="ECO:0000256" key="4">
    <source>
        <dbReference type="ARBA" id="ARBA00022475"/>
    </source>
</evidence>
<dbReference type="PANTHER" id="PTHR30333:SF3">
    <property type="entry name" value="CYTOCHROME C-TYPE PROTEIN TORY"/>
    <property type="match status" value="1"/>
</dbReference>
<keyword evidence="3 12" id="KW-0813">Transport</keyword>
<feature type="binding site" description="axial binding residue" evidence="14">
    <location>
        <position position="189"/>
    </location>
    <ligand>
        <name>heme</name>
        <dbReference type="ChEBI" id="CHEBI:30413"/>
        <label>2</label>
    </ligand>
    <ligandPart>
        <name>Fe</name>
        <dbReference type="ChEBI" id="CHEBI:18248"/>
    </ligandPart>
</feature>
<dbReference type="EMBL" id="CAADFQ010000012">
    <property type="protein sequence ID" value="VFK29880.1"/>
    <property type="molecule type" value="Genomic_DNA"/>
</dbReference>
<reference evidence="19" key="1">
    <citation type="submission" date="2019-02" db="EMBL/GenBank/DDBJ databases">
        <authorList>
            <person name="Gruber-Vodicka R. H."/>
            <person name="Seah K. B. B."/>
        </authorList>
    </citation>
    <scope>NUCLEOTIDE SEQUENCE</scope>
    <source>
        <strain evidence="18">BECK_BZ197</strain>
        <strain evidence="20">BECK_BZ198</strain>
        <strain evidence="19">BECK_BZ199</strain>
    </source>
</reference>
<feature type="transmembrane region" description="Helical" evidence="16">
    <location>
        <begin position="28"/>
        <end position="45"/>
    </location>
</feature>
<dbReference type="Pfam" id="PF03264">
    <property type="entry name" value="Cytochrom_NNT"/>
    <property type="match status" value="1"/>
</dbReference>
<evidence type="ECO:0000256" key="10">
    <source>
        <dbReference type="ARBA" id="ARBA00023004"/>
    </source>
</evidence>
<dbReference type="GO" id="GO:0020037">
    <property type="term" value="F:heme binding"/>
    <property type="evidence" value="ECO:0007669"/>
    <property type="project" value="InterPro"/>
</dbReference>
<organism evidence="19">
    <name type="scientific">Candidatus Kentrum sp. MB</name>
    <dbReference type="NCBI Taxonomy" id="2138164"/>
    <lineage>
        <taxon>Bacteria</taxon>
        <taxon>Pseudomonadati</taxon>
        <taxon>Pseudomonadota</taxon>
        <taxon>Gammaproteobacteria</taxon>
        <taxon>Candidatus Kentrum</taxon>
    </lineage>
</organism>
<keyword evidence="6 16" id="KW-0812">Transmembrane</keyword>
<feature type="binding site" evidence="13">
    <location>
        <position position="110"/>
    </location>
    <ligand>
        <name>a menaquinol</name>
        <dbReference type="ChEBI" id="CHEBI:18151"/>
    </ligand>
</feature>
<feature type="binding site" description="axial binding residue" evidence="14">
    <location>
        <position position="152"/>
    </location>
    <ligand>
        <name>heme</name>
        <dbReference type="ChEBI" id="CHEBI:30413"/>
        <label>3</label>
    </ligand>
    <ligandPart>
        <name>Fe</name>
        <dbReference type="ChEBI" id="CHEBI:18248"/>
    </ligandPart>
</feature>
<dbReference type="PANTHER" id="PTHR30333">
    <property type="entry name" value="CYTOCHROME C-TYPE PROTEIN"/>
    <property type="match status" value="1"/>
</dbReference>
<feature type="binding site" description="axial binding residue" evidence="14">
    <location>
        <position position="110"/>
    </location>
    <ligand>
        <name>heme</name>
        <dbReference type="ChEBI" id="CHEBI:30413"/>
        <label>1</label>
    </ligand>
    <ligandPart>
        <name>Fe</name>
        <dbReference type="ChEBI" id="CHEBI:18248"/>
    </ligandPart>
</feature>
<dbReference type="EMBL" id="CAADGH010000013">
    <property type="protein sequence ID" value="VFK74981.1"/>
    <property type="molecule type" value="Genomic_DNA"/>
</dbReference>
<feature type="binding site" description="axial binding residue" evidence="14">
    <location>
        <position position="92"/>
    </location>
    <ligand>
        <name>heme</name>
        <dbReference type="ChEBI" id="CHEBI:30413"/>
        <label>2</label>
    </ligand>
    <ligandPart>
        <name>Fe</name>
        <dbReference type="ChEBI" id="CHEBI:18248"/>
    </ligandPart>
</feature>